<dbReference type="EMBL" id="JRHX01000042">
    <property type="protein sequence ID" value="KXZ71107.1"/>
    <property type="molecule type" value="Genomic_DNA"/>
</dbReference>
<protein>
    <submittedName>
        <fullName evidence="2">Uncharacterized protein</fullName>
    </submittedName>
</protein>
<reference evidence="2 3" key="1">
    <citation type="journal article" date="2016" name="Sci. Rep.">
        <title>Genomic and phenotypic characterization of the species Acinetobacter venetianus.</title>
        <authorList>
            <person name="Fondi M."/>
            <person name="Maida I."/>
            <person name="Perrin E."/>
            <person name="Orlandini V."/>
            <person name="La Torre L."/>
            <person name="Bosi E."/>
            <person name="Negroni A."/>
            <person name="Zanaroli G."/>
            <person name="Fava F."/>
            <person name="Decorosi F."/>
            <person name="Giovannetti L."/>
            <person name="Viti C."/>
            <person name="Vaneechoutte M."/>
            <person name="Dijkshoorn L."/>
            <person name="Fani R."/>
        </authorList>
    </citation>
    <scope>NUCLEOTIDE SEQUENCE [LARGE SCALE GENOMIC DNA]</scope>
    <source>
        <strain evidence="2 3">LUH13518</strain>
    </source>
</reference>
<accession>A0A150HWJ6</accession>
<evidence type="ECO:0000256" key="1">
    <source>
        <dbReference type="SAM" id="SignalP"/>
    </source>
</evidence>
<sequence length="493" mass="51840">MRRFKSLHFAMLALGSVCLNSAYASSEGLQSLSDSEMSAATGQALMSLSYISPTDSANLMRNISGSNNIGFYKLGLEAELELNANIKNLQLGCGGQNGVGGCDIDIKNLALSGLPNGGNYDINGNAVPNGGYDIDGNPAYSGDGRAATSAKISNPFLEFAIKNPNSASTREVVGFRASAEKINALLTAGLTNNASPSTTDGIQSLSGFMRFSPTTGEVTTTPGLFGKTNDQRLSGKLNALGFDRDWVSDPASSDTLGISIPSVTAGFSTPAFQVNGKRQTAARIDNVMASVDIPLDQGPNNQLKVDFDCILFVACKAKIKLKEGSRIEGLPLNVSFEQSLSMIHNIPLTGTGGYLSLQLQDLLWPGNYIDGADIGKTSLSNFTQASDIARAGWWMSFADPVNLGLLKGQNPVDVSAVYPQVATKASAFLNQESQRVYAPPGAALGTLFGITMTTPNPIIIDLSDAAPATLSLSNVQLKNQVPKSNCYGTLTFC</sequence>
<dbReference type="Proteomes" id="UP000075544">
    <property type="component" value="Unassembled WGS sequence"/>
</dbReference>
<evidence type="ECO:0000313" key="3">
    <source>
        <dbReference type="Proteomes" id="UP000075544"/>
    </source>
</evidence>
<feature type="signal peptide" evidence="1">
    <location>
        <begin position="1"/>
        <end position="24"/>
    </location>
</feature>
<dbReference type="AlphaFoldDB" id="A0A150HWJ6"/>
<name>A0A150HWJ6_9GAMM</name>
<dbReference type="PATRIC" id="fig|52133.19.peg.1579"/>
<organism evidence="2 3">
    <name type="scientific">Acinetobacter venetianus</name>
    <dbReference type="NCBI Taxonomy" id="52133"/>
    <lineage>
        <taxon>Bacteria</taxon>
        <taxon>Pseudomonadati</taxon>
        <taxon>Pseudomonadota</taxon>
        <taxon>Gammaproteobacteria</taxon>
        <taxon>Moraxellales</taxon>
        <taxon>Moraxellaceae</taxon>
        <taxon>Acinetobacter</taxon>
    </lineage>
</organism>
<evidence type="ECO:0000313" key="2">
    <source>
        <dbReference type="EMBL" id="KXZ71107.1"/>
    </source>
</evidence>
<feature type="chain" id="PRO_5007563047" evidence="1">
    <location>
        <begin position="25"/>
        <end position="493"/>
    </location>
</feature>
<gene>
    <name evidence="2" type="ORF">AVENLUH13518_01556</name>
</gene>
<proteinExistence type="predicted"/>
<dbReference type="RefSeq" id="WP_061524592.1">
    <property type="nucleotide sequence ID" value="NZ_JRHX01000042.1"/>
</dbReference>
<comment type="caution">
    <text evidence="2">The sequence shown here is derived from an EMBL/GenBank/DDBJ whole genome shotgun (WGS) entry which is preliminary data.</text>
</comment>
<keyword evidence="1" id="KW-0732">Signal</keyword>